<dbReference type="GeneID" id="110702498"/>
<dbReference type="OMA" id="VTSQCFL"/>
<reference evidence="3" key="2">
    <citation type="submission" date="2021-03" db="UniProtKB">
        <authorList>
            <consortium name="EnsemblPlants"/>
        </authorList>
    </citation>
    <scope>IDENTIFICATION</scope>
</reference>
<reference evidence="3" key="1">
    <citation type="journal article" date="2017" name="Nature">
        <title>The genome of Chenopodium quinoa.</title>
        <authorList>
            <person name="Jarvis D.E."/>
            <person name="Ho Y.S."/>
            <person name="Lightfoot D.J."/>
            <person name="Schmoeckel S.M."/>
            <person name="Li B."/>
            <person name="Borm T.J.A."/>
            <person name="Ohyanagi H."/>
            <person name="Mineta K."/>
            <person name="Michell C.T."/>
            <person name="Saber N."/>
            <person name="Kharbatia N.M."/>
            <person name="Rupper R.R."/>
            <person name="Sharp A.R."/>
            <person name="Dally N."/>
            <person name="Boughton B.A."/>
            <person name="Woo Y.H."/>
            <person name="Gao G."/>
            <person name="Schijlen E.G.W.M."/>
            <person name="Guo X."/>
            <person name="Momin A.A."/>
            <person name="Negrao S."/>
            <person name="Al-Babili S."/>
            <person name="Gehring C."/>
            <person name="Roessner U."/>
            <person name="Jung C."/>
            <person name="Murphy K."/>
            <person name="Arold S.T."/>
            <person name="Gojobori T."/>
            <person name="van der Linden C.G."/>
            <person name="van Loo E.N."/>
            <person name="Jellen E.N."/>
            <person name="Maughan P.J."/>
            <person name="Tester M."/>
        </authorList>
    </citation>
    <scope>NUCLEOTIDE SEQUENCE [LARGE SCALE GENOMIC DNA]</scope>
    <source>
        <strain evidence="3">cv. PI 614886</strain>
    </source>
</reference>
<dbReference type="OrthoDB" id="9970274at2759"/>
<keyword evidence="4" id="KW-1185">Reference proteome</keyword>
<dbReference type="CDD" id="cd22162">
    <property type="entry name" value="F-box_AtSKIP3-like"/>
    <property type="match status" value="1"/>
</dbReference>
<evidence type="ECO:0000256" key="1">
    <source>
        <dbReference type="SAM" id="MobiDB-lite"/>
    </source>
</evidence>
<dbReference type="Pfam" id="PF00646">
    <property type="entry name" value="F-box"/>
    <property type="match status" value="1"/>
</dbReference>
<dbReference type="Gene3D" id="1.20.1280.50">
    <property type="match status" value="1"/>
</dbReference>
<dbReference type="InterPro" id="IPR036047">
    <property type="entry name" value="F-box-like_dom_sf"/>
</dbReference>
<dbReference type="AlphaFoldDB" id="A0A803LQR0"/>
<dbReference type="SMR" id="A0A803LQR0"/>
<dbReference type="EnsemblPlants" id="AUR62017289-RA">
    <property type="protein sequence ID" value="AUR62017289-RA:cds"/>
    <property type="gene ID" value="AUR62017289"/>
</dbReference>
<evidence type="ECO:0000313" key="3">
    <source>
        <dbReference type="EnsemblPlants" id="AUR62017289-RA:cds"/>
    </source>
</evidence>
<sequence>MGSALRKESANGSTQQKKTGLGDLPESCVATVLMNLDPNDICSLAKLNKAFRGASSADFVWESKLPTNYHQIVEKIFEEDDDSDKLPVYSCKKEIYASLSRANFMDDSKKMVWLDKSTGGICMAISAKGLSINGIDDRRYWSHIATQESRFSSVAYLQQIWWFEINGEVEFPFPEGTYSVFFKLQLGRPYKKFGRQLCNTEQIHGWDVKPVRFQLSTSEGQRSVSQCFLDGPGQWLHYHAGDFVVKKSEGLTQVKFSMMQIDCTHTKGGICVDSVMIYPSTFKERLKRF</sequence>
<dbReference type="SUPFAM" id="SSF81383">
    <property type="entry name" value="F-box domain"/>
    <property type="match status" value="1"/>
</dbReference>
<gene>
    <name evidence="3" type="primary">LOC110702498</name>
</gene>
<organism evidence="3 4">
    <name type="scientific">Chenopodium quinoa</name>
    <name type="common">Quinoa</name>
    <dbReference type="NCBI Taxonomy" id="63459"/>
    <lineage>
        <taxon>Eukaryota</taxon>
        <taxon>Viridiplantae</taxon>
        <taxon>Streptophyta</taxon>
        <taxon>Embryophyta</taxon>
        <taxon>Tracheophyta</taxon>
        <taxon>Spermatophyta</taxon>
        <taxon>Magnoliopsida</taxon>
        <taxon>eudicotyledons</taxon>
        <taxon>Gunneridae</taxon>
        <taxon>Pentapetalae</taxon>
        <taxon>Caryophyllales</taxon>
        <taxon>Chenopodiaceae</taxon>
        <taxon>Chenopodioideae</taxon>
        <taxon>Atripliceae</taxon>
        <taxon>Chenopodium</taxon>
    </lineage>
</organism>
<feature type="region of interest" description="Disordered" evidence="1">
    <location>
        <begin position="1"/>
        <end position="20"/>
    </location>
</feature>
<dbReference type="InterPro" id="IPR001810">
    <property type="entry name" value="F-box_dom"/>
</dbReference>
<dbReference type="Pfam" id="PF14299">
    <property type="entry name" value="PP2"/>
    <property type="match status" value="1"/>
</dbReference>
<dbReference type="Gramene" id="AUR62017289-RA">
    <property type="protein sequence ID" value="AUR62017289-RA:cds"/>
    <property type="gene ID" value="AUR62017289"/>
</dbReference>
<proteinExistence type="predicted"/>
<name>A0A803LQR0_CHEQI</name>
<dbReference type="PANTHER" id="PTHR31960:SF22">
    <property type="entry name" value="F-BOX PROTEIN PP2-A12"/>
    <property type="match status" value="1"/>
</dbReference>
<evidence type="ECO:0000313" key="4">
    <source>
        <dbReference type="Proteomes" id="UP000596660"/>
    </source>
</evidence>
<evidence type="ECO:0000259" key="2">
    <source>
        <dbReference type="PROSITE" id="PS50181"/>
    </source>
</evidence>
<dbReference type="PANTHER" id="PTHR31960">
    <property type="entry name" value="F-BOX PROTEIN PP2-A15"/>
    <property type="match status" value="1"/>
</dbReference>
<dbReference type="Proteomes" id="UP000596660">
    <property type="component" value="Unplaced"/>
</dbReference>
<protein>
    <recommendedName>
        <fullName evidence="2">F-box domain-containing protein</fullName>
    </recommendedName>
</protein>
<dbReference type="PROSITE" id="PS50181">
    <property type="entry name" value="FBOX"/>
    <property type="match status" value="1"/>
</dbReference>
<feature type="domain" description="F-box" evidence="2">
    <location>
        <begin position="18"/>
        <end position="64"/>
    </location>
</feature>
<accession>A0A803LQR0</accession>
<dbReference type="RefSeq" id="XP_021735911.1">
    <property type="nucleotide sequence ID" value="XM_021880219.1"/>
</dbReference>
<dbReference type="InterPro" id="IPR025886">
    <property type="entry name" value="PP2-like"/>
</dbReference>
<dbReference type="KEGG" id="cqi:110702498"/>